<keyword evidence="2" id="KW-1185">Reference proteome</keyword>
<dbReference type="OrthoDB" id="10422475at2759"/>
<evidence type="ECO:0000313" key="2">
    <source>
        <dbReference type="Proteomes" id="UP000824120"/>
    </source>
</evidence>
<accession>A0A9J5ZSY5</accession>
<reference evidence="1 2" key="1">
    <citation type="submission" date="2020-09" db="EMBL/GenBank/DDBJ databases">
        <title>De no assembly of potato wild relative species, Solanum commersonii.</title>
        <authorList>
            <person name="Cho K."/>
        </authorList>
    </citation>
    <scope>NUCLEOTIDE SEQUENCE [LARGE SCALE GENOMIC DNA]</scope>
    <source>
        <strain evidence="1">LZ3.2</strain>
        <tissue evidence="1">Leaf</tissue>
    </source>
</reference>
<proteinExistence type="predicted"/>
<dbReference type="AlphaFoldDB" id="A0A9J5ZSY5"/>
<organism evidence="1 2">
    <name type="scientific">Solanum commersonii</name>
    <name type="common">Commerson's wild potato</name>
    <name type="synonym">Commerson's nightshade</name>
    <dbReference type="NCBI Taxonomy" id="4109"/>
    <lineage>
        <taxon>Eukaryota</taxon>
        <taxon>Viridiplantae</taxon>
        <taxon>Streptophyta</taxon>
        <taxon>Embryophyta</taxon>
        <taxon>Tracheophyta</taxon>
        <taxon>Spermatophyta</taxon>
        <taxon>Magnoliopsida</taxon>
        <taxon>eudicotyledons</taxon>
        <taxon>Gunneridae</taxon>
        <taxon>Pentapetalae</taxon>
        <taxon>asterids</taxon>
        <taxon>lamiids</taxon>
        <taxon>Solanales</taxon>
        <taxon>Solanaceae</taxon>
        <taxon>Solanoideae</taxon>
        <taxon>Solaneae</taxon>
        <taxon>Solanum</taxon>
    </lineage>
</organism>
<sequence length="78" mass="8355">MLWFSEISASTSSKLDAQILANSNRAIGKGLTLAYEPPHQYDGKIVVKLTTEDIKIMTGGQDIAMIVFGLGITLRSAG</sequence>
<comment type="caution">
    <text evidence="1">The sequence shown here is derived from an EMBL/GenBank/DDBJ whole genome shotgun (WGS) entry which is preliminary data.</text>
</comment>
<evidence type="ECO:0000313" key="1">
    <source>
        <dbReference type="EMBL" id="KAG5615132.1"/>
    </source>
</evidence>
<protein>
    <submittedName>
        <fullName evidence="1">Uncharacterized protein</fullName>
    </submittedName>
</protein>
<gene>
    <name evidence="1" type="ORF">H5410_014956</name>
</gene>
<name>A0A9J5ZSY5_SOLCO</name>
<dbReference type="EMBL" id="JACXVP010000003">
    <property type="protein sequence ID" value="KAG5615132.1"/>
    <property type="molecule type" value="Genomic_DNA"/>
</dbReference>
<dbReference type="Proteomes" id="UP000824120">
    <property type="component" value="Chromosome 3"/>
</dbReference>